<comment type="caution">
    <text evidence="5">The sequence shown here is derived from an EMBL/GenBank/DDBJ whole genome shotgun (WGS) entry which is preliminary data.</text>
</comment>
<proteinExistence type="inferred from homology"/>
<dbReference type="Proteomes" id="UP000594638">
    <property type="component" value="Unassembled WGS sequence"/>
</dbReference>
<comment type="similarity">
    <text evidence="1 3">Belongs to the EXO70 family.</text>
</comment>
<dbReference type="Pfam" id="PF03081">
    <property type="entry name" value="Exo70_C"/>
    <property type="match status" value="1"/>
</dbReference>
<reference evidence="5 6" key="1">
    <citation type="submission" date="2019-12" db="EMBL/GenBank/DDBJ databases">
        <authorList>
            <person name="Alioto T."/>
            <person name="Alioto T."/>
            <person name="Gomez Garrido J."/>
        </authorList>
    </citation>
    <scope>NUCLEOTIDE SEQUENCE [LARGE SCALE GENOMIC DNA]</scope>
</reference>
<keyword evidence="6" id="KW-1185">Reference proteome</keyword>
<dbReference type="GO" id="GO:0005546">
    <property type="term" value="F:phosphatidylinositol-4,5-bisphosphate binding"/>
    <property type="evidence" value="ECO:0007669"/>
    <property type="project" value="InterPro"/>
</dbReference>
<keyword evidence="2 3" id="KW-0813">Transport</keyword>
<organism evidence="5 6">
    <name type="scientific">Olea europaea subsp. europaea</name>
    <dbReference type="NCBI Taxonomy" id="158383"/>
    <lineage>
        <taxon>Eukaryota</taxon>
        <taxon>Viridiplantae</taxon>
        <taxon>Streptophyta</taxon>
        <taxon>Embryophyta</taxon>
        <taxon>Tracheophyta</taxon>
        <taxon>Spermatophyta</taxon>
        <taxon>Magnoliopsida</taxon>
        <taxon>eudicotyledons</taxon>
        <taxon>Gunneridae</taxon>
        <taxon>Pentapetalae</taxon>
        <taxon>asterids</taxon>
        <taxon>lamiids</taxon>
        <taxon>Lamiales</taxon>
        <taxon>Oleaceae</taxon>
        <taxon>Oleeae</taxon>
        <taxon>Olea</taxon>
    </lineage>
</organism>
<dbReference type="OrthoDB" id="1922221at2759"/>
<dbReference type="SUPFAM" id="SSF74788">
    <property type="entry name" value="Cullin repeat-like"/>
    <property type="match status" value="1"/>
</dbReference>
<accession>A0A8S0T8A6</accession>
<dbReference type="PANTHER" id="PTHR12542:SF7">
    <property type="entry name" value="EXOCYST SUBUNIT EXO70 FAMILY PROTEIN"/>
    <property type="match status" value="1"/>
</dbReference>
<evidence type="ECO:0000256" key="1">
    <source>
        <dbReference type="ARBA" id="ARBA00006756"/>
    </source>
</evidence>
<keyword evidence="3" id="KW-0268">Exocytosis</keyword>
<gene>
    <name evidence="5" type="ORF">OLEA9_A109874</name>
</gene>
<evidence type="ECO:0000259" key="4">
    <source>
        <dbReference type="Pfam" id="PF03081"/>
    </source>
</evidence>
<protein>
    <recommendedName>
        <fullName evidence="3">Exocyst subunit Exo70 family protein</fullName>
    </recommendedName>
</protein>
<evidence type="ECO:0000313" key="6">
    <source>
        <dbReference type="Proteomes" id="UP000594638"/>
    </source>
</evidence>
<dbReference type="InterPro" id="IPR016159">
    <property type="entry name" value="Cullin_repeat-like_dom_sf"/>
</dbReference>
<dbReference type="EMBL" id="CACTIH010005742">
    <property type="protein sequence ID" value="CAA3001205.1"/>
    <property type="molecule type" value="Genomic_DNA"/>
</dbReference>
<evidence type="ECO:0000256" key="3">
    <source>
        <dbReference type="RuleBase" id="RU365026"/>
    </source>
</evidence>
<evidence type="ECO:0000313" key="5">
    <source>
        <dbReference type="EMBL" id="CAA3001205.1"/>
    </source>
</evidence>
<dbReference type="GO" id="GO:0006887">
    <property type="term" value="P:exocytosis"/>
    <property type="evidence" value="ECO:0007669"/>
    <property type="project" value="UniProtKB-KW"/>
</dbReference>
<keyword evidence="3" id="KW-0653">Protein transport</keyword>
<dbReference type="PANTHER" id="PTHR12542">
    <property type="entry name" value="EXOCYST COMPLEX PROTEIN EXO70"/>
    <property type="match status" value="1"/>
</dbReference>
<dbReference type="GO" id="GO:0000145">
    <property type="term" value="C:exocyst"/>
    <property type="evidence" value="ECO:0007669"/>
    <property type="project" value="InterPro"/>
</dbReference>
<sequence length="218" mass="25739">MARLKHGFQTVLNKEVIEYLRNVAKRMNSGGKLGDCFRVYKSERKYFLHTMLKLLRQKELSIGRDAKRFLLDDLKMKIELWIQVAKVYFYKLLDTEKQICGQRFEGFGVESFEEFFVEIVKYSANNLLIFVEAVSLSKEHSERIGTILGLYDTLASLLPKIDAFFDYKSAEAIRTGVKGIVFQLEDDVRRMLSDFEILRNLFFTSFLRYRRIEEPFIH</sequence>
<dbReference type="Gramene" id="OE9A109874T1">
    <property type="protein sequence ID" value="OE9A109874C1"/>
    <property type="gene ID" value="OE9A109874"/>
</dbReference>
<name>A0A8S0T8A6_OLEEU</name>
<dbReference type="AlphaFoldDB" id="A0A8S0T8A6"/>
<dbReference type="GO" id="GO:0015031">
    <property type="term" value="P:protein transport"/>
    <property type="evidence" value="ECO:0007669"/>
    <property type="project" value="UniProtKB-KW"/>
</dbReference>
<dbReference type="InterPro" id="IPR004140">
    <property type="entry name" value="Exo70"/>
</dbReference>
<dbReference type="InterPro" id="IPR046364">
    <property type="entry name" value="Exo70_C"/>
</dbReference>
<evidence type="ECO:0000256" key="2">
    <source>
        <dbReference type="ARBA" id="ARBA00022448"/>
    </source>
</evidence>
<dbReference type="Gene3D" id="1.20.1280.170">
    <property type="entry name" value="Exocyst complex component Exo70"/>
    <property type="match status" value="1"/>
</dbReference>
<comment type="function">
    <text evidence="3">Component of the exocyst complex.</text>
</comment>
<feature type="domain" description="Exocyst complex subunit Exo70 C-terminal" evidence="4">
    <location>
        <begin position="81"/>
        <end position="196"/>
    </location>
</feature>